<dbReference type="RefSeq" id="WP_141928318.1">
    <property type="nucleotide sequence ID" value="NZ_BAABCI010000029.1"/>
</dbReference>
<sequence length="296" mass="32331">MSHGLSEMNDLARIMHDIRVGEAIEAADLPDGPFAVLPTWWMLPADIGRKSRRSDGENALVPHRLQGPVLLSGNQPAELTTASFGRVDSFTSVLEPTARAVPTWFTHTDPTATDPVRQPASSMPAPDLLLAARAARWQLTEIIEDKVRRTLTSHATATIAAVRDASIAYGRRGSTPHGHLDEQAIQDATTRLAFGDDSNEGLVTHVIRTSLTQSFSGVEPSLWLTRTVNASAKQFVRQWLSDPVEGPKVRAAIIAGDRLDAFGDTLIRRSLEPELARVLTADAFPDDDDPRHWITS</sequence>
<name>A0A542EGQ0_9MICO</name>
<evidence type="ECO:0000313" key="1">
    <source>
        <dbReference type="EMBL" id="TQJ14517.1"/>
    </source>
</evidence>
<evidence type="ECO:0000313" key="2">
    <source>
        <dbReference type="Proteomes" id="UP000320806"/>
    </source>
</evidence>
<dbReference type="OrthoDB" id="10019125at2"/>
<dbReference type="EMBL" id="VFMO01000001">
    <property type="protein sequence ID" value="TQJ14517.1"/>
    <property type="molecule type" value="Genomic_DNA"/>
</dbReference>
<gene>
    <name evidence="1" type="ORF">FB459_1984</name>
</gene>
<protein>
    <submittedName>
        <fullName evidence="1">Uncharacterized protein</fullName>
    </submittedName>
</protein>
<dbReference type="Proteomes" id="UP000320806">
    <property type="component" value="Unassembled WGS sequence"/>
</dbReference>
<proteinExistence type="predicted"/>
<comment type="caution">
    <text evidence="1">The sequence shown here is derived from an EMBL/GenBank/DDBJ whole genome shotgun (WGS) entry which is preliminary data.</text>
</comment>
<dbReference type="AlphaFoldDB" id="A0A542EGQ0"/>
<organism evidence="1 2">
    <name type="scientific">Yimella lutea</name>
    <dbReference type="NCBI Taxonomy" id="587872"/>
    <lineage>
        <taxon>Bacteria</taxon>
        <taxon>Bacillati</taxon>
        <taxon>Actinomycetota</taxon>
        <taxon>Actinomycetes</taxon>
        <taxon>Micrococcales</taxon>
        <taxon>Dermacoccaceae</taxon>
        <taxon>Yimella</taxon>
    </lineage>
</organism>
<keyword evidence="2" id="KW-1185">Reference proteome</keyword>
<reference evidence="1 2" key="1">
    <citation type="submission" date="2019-06" db="EMBL/GenBank/DDBJ databases">
        <title>Sequencing the genomes of 1000 actinobacteria strains.</title>
        <authorList>
            <person name="Klenk H.-P."/>
        </authorList>
    </citation>
    <scope>NUCLEOTIDE SEQUENCE [LARGE SCALE GENOMIC DNA]</scope>
    <source>
        <strain evidence="1 2">DSM 19828</strain>
    </source>
</reference>
<accession>A0A542EGQ0</accession>